<proteinExistence type="predicted"/>
<comment type="caution">
    <text evidence="1">The sequence shown here is derived from an EMBL/GenBank/DDBJ whole genome shotgun (WGS) entry which is preliminary data.</text>
</comment>
<reference evidence="1 2" key="1">
    <citation type="submission" date="2019-03" db="EMBL/GenBank/DDBJ databases">
        <title>Single cell metagenomics reveals metabolic interactions within the superorganism composed of flagellate Streblomastix strix and complex community of Bacteroidetes bacteria on its surface.</title>
        <authorList>
            <person name="Treitli S.C."/>
            <person name="Kolisko M."/>
            <person name="Husnik F."/>
            <person name="Keeling P."/>
            <person name="Hampl V."/>
        </authorList>
    </citation>
    <scope>NUCLEOTIDE SEQUENCE [LARGE SCALE GENOMIC DNA]</scope>
    <source>
        <strain evidence="1">ST1C</strain>
    </source>
</reference>
<dbReference type="AlphaFoldDB" id="A0A5J4TPJ6"/>
<sequence length="457" mass="51635">MAKGDESFEKWREENHVWDTDINAWKPIQIWTQTELINKSSTTTEAKSRWYDNKIKDAYIDPAFEKGVVNPRGTANENPAFTSLMADDGKRALYDLWKSTTDRIVKDDKAKNLINKGYIPYASLKGSGKGLTGKLGQLAMSRGITNRGKGAEEVELDIEYGRRVRHMPMLSRYVKQRTINVKMQTEDQTDAEYADYLENVYAENDAIRELNIKEHIEHSNTNYEDLLSEFIRQAVIFDNARENEDLIRLTIAKINDMEYNVYNNRNEMLHNMSRRRVTNADTPAKAKSSRAAEHFKYFSDRLMYGKKNDDSVLAVAIRLLKTLTSLKFMAWNMTGGVSNVMLGEANIAMEAAAGTFFTVADMHAAKTEYIANAANMLANMNRESATSLTDGLIKLFHVIDLDNIIEIGSANAVSNVYKAVNKTAFAQQAAGEHEMQNSALLAVVNSNKLVKNGEKYE</sequence>
<evidence type="ECO:0000313" key="1">
    <source>
        <dbReference type="EMBL" id="KAA6360364.1"/>
    </source>
</evidence>
<dbReference type="Proteomes" id="UP000324800">
    <property type="component" value="Unassembled WGS sequence"/>
</dbReference>
<gene>
    <name evidence="1" type="ORF">EZS28_044109</name>
</gene>
<accession>A0A5J4TPJ6</accession>
<protein>
    <submittedName>
        <fullName evidence="1">Uncharacterized protein</fullName>
    </submittedName>
</protein>
<name>A0A5J4TPJ6_9EUKA</name>
<dbReference type="EMBL" id="SNRW01027039">
    <property type="protein sequence ID" value="KAA6360364.1"/>
    <property type="molecule type" value="Genomic_DNA"/>
</dbReference>
<evidence type="ECO:0000313" key="2">
    <source>
        <dbReference type="Proteomes" id="UP000324800"/>
    </source>
</evidence>
<feature type="non-terminal residue" evidence="1">
    <location>
        <position position="457"/>
    </location>
</feature>
<organism evidence="1 2">
    <name type="scientific">Streblomastix strix</name>
    <dbReference type="NCBI Taxonomy" id="222440"/>
    <lineage>
        <taxon>Eukaryota</taxon>
        <taxon>Metamonada</taxon>
        <taxon>Preaxostyla</taxon>
        <taxon>Oxymonadida</taxon>
        <taxon>Streblomastigidae</taxon>
        <taxon>Streblomastix</taxon>
    </lineage>
</organism>